<comment type="caution">
    <text evidence="2">The sequence shown here is derived from an EMBL/GenBank/DDBJ whole genome shotgun (WGS) entry which is preliminary data.</text>
</comment>
<evidence type="ECO:0000256" key="1">
    <source>
        <dbReference type="SAM" id="MobiDB-lite"/>
    </source>
</evidence>
<name>A0A8S1GPL5_9PELO</name>
<accession>A0A8S1GPL5</accession>
<feature type="compositionally biased region" description="Basic and acidic residues" evidence="1">
    <location>
        <begin position="20"/>
        <end position="30"/>
    </location>
</feature>
<reference evidence="2" key="1">
    <citation type="submission" date="2020-10" db="EMBL/GenBank/DDBJ databases">
        <authorList>
            <person name="Kikuchi T."/>
        </authorList>
    </citation>
    <scope>NUCLEOTIDE SEQUENCE</scope>
    <source>
        <strain evidence="2">NKZ352</strain>
    </source>
</reference>
<evidence type="ECO:0000313" key="2">
    <source>
        <dbReference type="EMBL" id="CAD6184881.1"/>
    </source>
</evidence>
<evidence type="ECO:0000313" key="3">
    <source>
        <dbReference type="Proteomes" id="UP000835052"/>
    </source>
</evidence>
<keyword evidence="3" id="KW-1185">Reference proteome</keyword>
<feature type="region of interest" description="Disordered" evidence="1">
    <location>
        <begin position="20"/>
        <end position="58"/>
    </location>
</feature>
<sequence>MITPSPKHYCQPHFPLKVYSEKDWLPRGRPEGPSSDQTRWHRPQREGKPSGVGSRGDWAGHERRLLAWDSLLLARSLAIALQPRSMKASTTNTQPAGHTRMPD</sequence>
<proteinExistence type="predicted"/>
<feature type="compositionally biased region" description="Polar residues" evidence="1">
    <location>
        <begin position="87"/>
        <end position="96"/>
    </location>
</feature>
<organism evidence="2 3">
    <name type="scientific">Caenorhabditis auriculariae</name>
    <dbReference type="NCBI Taxonomy" id="2777116"/>
    <lineage>
        <taxon>Eukaryota</taxon>
        <taxon>Metazoa</taxon>
        <taxon>Ecdysozoa</taxon>
        <taxon>Nematoda</taxon>
        <taxon>Chromadorea</taxon>
        <taxon>Rhabditida</taxon>
        <taxon>Rhabditina</taxon>
        <taxon>Rhabditomorpha</taxon>
        <taxon>Rhabditoidea</taxon>
        <taxon>Rhabditidae</taxon>
        <taxon>Peloderinae</taxon>
        <taxon>Caenorhabditis</taxon>
    </lineage>
</organism>
<dbReference type="Proteomes" id="UP000835052">
    <property type="component" value="Unassembled WGS sequence"/>
</dbReference>
<gene>
    <name evidence="2" type="ORF">CAUJ_LOCUS800</name>
</gene>
<dbReference type="EMBL" id="CAJGYM010000001">
    <property type="protein sequence ID" value="CAD6184881.1"/>
    <property type="molecule type" value="Genomic_DNA"/>
</dbReference>
<protein>
    <submittedName>
        <fullName evidence="2">Uncharacterized protein</fullName>
    </submittedName>
</protein>
<feature type="region of interest" description="Disordered" evidence="1">
    <location>
        <begin position="82"/>
        <end position="103"/>
    </location>
</feature>
<dbReference type="AlphaFoldDB" id="A0A8S1GPL5"/>